<name>A0A8H3ME16_9GLOM</name>
<gene>
    <name evidence="1" type="ORF">RCL2_002912000</name>
</gene>
<organism evidence="1 2">
    <name type="scientific">Rhizophagus clarus</name>
    <dbReference type="NCBI Taxonomy" id="94130"/>
    <lineage>
        <taxon>Eukaryota</taxon>
        <taxon>Fungi</taxon>
        <taxon>Fungi incertae sedis</taxon>
        <taxon>Mucoromycota</taxon>
        <taxon>Glomeromycotina</taxon>
        <taxon>Glomeromycetes</taxon>
        <taxon>Glomerales</taxon>
        <taxon>Glomeraceae</taxon>
        <taxon>Rhizophagus</taxon>
    </lineage>
</organism>
<proteinExistence type="predicted"/>
<dbReference type="EMBL" id="BLAL01000315">
    <property type="protein sequence ID" value="GET02751.1"/>
    <property type="molecule type" value="Genomic_DNA"/>
</dbReference>
<reference evidence="1" key="1">
    <citation type="submission" date="2019-10" db="EMBL/GenBank/DDBJ databases">
        <title>Conservation and host-specific expression of non-tandemly repeated heterogenous ribosome RNA gene in arbuscular mycorrhizal fungi.</title>
        <authorList>
            <person name="Maeda T."/>
            <person name="Kobayashi Y."/>
            <person name="Nakagawa T."/>
            <person name="Ezawa T."/>
            <person name="Yamaguchi K."/>
            <person name="Bino T."/>
            <person name="Nishimoto Y."/>
            <person name="Shigenobu S."/>
            <person name="Kawaguchi M."/>
        </authorList>
    </citation>
    <scope>NUCLEOTIDE SEQUENCE</scope>
    <source>
        <strain evidence="1">HR1</strain>
    </source>
</reference>
<comment type="caution">
    <text evidence="1">The sequence shown here is derived from an EMBL/GenBank/DDBJ whole genome shotgun (WGS) entry which is preliminary data.</text>
</comment>
<dbReference type="AlphaFoldDB" id="A0A8H3ME16"/>
<accession>A0A8H3ME16</accession>
<evidence type="ECO:0000313" key="1">
    <source>
        <dbReference type="EMBL" id="GET02751.1"/>
    </source>
</evidence>
<protein>
    <submittedName>
        <fullName evidence="1">Uncharacterized protein</fullName>
    </submittedName>
</protein>
<dbReference type="Proteomes" id="UP000615446">
    <property type="component" value="Unassembled WGS sequence"/>
</dbReference>
<evidence type="ECO:0000313" key="2">
    <source>
        <dbReference type="Proteomes" id="UP000615446"/>
    </source>
</evidence>
<sequence length="160" mass="18427">MRINLEELDKEGDLEFSFFLVYTKNAENNQLDVQVFDHWSNDTCQDAWFTASSLHIVSQAIKRYIKFGYNVDNEDNIESAVKDIAGVQVVNLNPNRNNGKVKLQLVYVVKLEIDLIFIINLDKTKLGTITGISNLQEWIWPTDEEKVSYIHAYALLGIEE</sequence>